<proteinExistence type="predicted"/>
<dbReference type="EMBL" id="VSSQ01034597">
    <property type="protein sequence ID" value="MPM86602.1"/>
    <property type="molecule type" value="Genomic_DNA"/>
</dbReference>
<comment type="caution">
    <text evidence="1">The sequence shown here is derived from an EMBL/GenBank/DDBJ whole genome shotgun (WGS) entry which is preliminary data.</text>
</comment>
<accession>A0A645DDF9</accession>
<reference evidence="1" key="1">
    <citation type="submission" date="2019-08" db="EMBL/GenBank/DDBJ databases">
        <authorList>
            <person name="Kucharzyk K."/>
            <person name="Murdoch R.W."/>
            <person name="Higgins S."/>
            <person name="Loffler F."/>
        </authorList>
    </citation>
    <scope>NUCLEOTIDE SEQUENCE</scope>
</reference>
<sequence length="290" mass="31418">MPYSSSPRRKVRYSRAPVATPSAVLLMMFMSALSALFGSAASVAGTAHQSARIQNQRHGSVAQNGGTRYIGHLAVIAFQVLHHHLMLAQQLVDQQRHAAAFGLDHHHDVAGLAFIGARHLESTLQRDHRHVFVAHLDQLRAVGHGVDIVGLDLEGLDHRGQRQDIDLFAHTDGHAVHDGQRQRQAHRHLHAHAGDGLDLDRAAQRGDVSLDHVHAHAAARDIGDHIGRRKARRKDQLPDIAVGHAVGDIHAALAGLVQNPLAIHALAVVAHLDDDGASLVGCCQRQRAML</sequence>
<protein>
    <submittedName>
        <fullName evidence="1">Uncharacterized protein</fullName>
    </submittedName>
</protein>
<evidence type="ECO:0000313" key="1">
    <source>
        <dbReference type="EMBL" id="MPM86602.1"/>
    </source>
</evidence>
<name>A0A645DDF9_9ZZZZ</name>
<gene>
    <name evidence="1" type="ORF">SDC9_133692</name>
</gene>
<organism evidence="1">
    <name type="scientific">bioreactor metagenome</name>
    <dbReference type="NCBI Taxonomy" id="1076179"/>
    <lineage>
        <taxon>unclassified sequences</taxon>
        <taxon>metagenomes</taxon>
        <taxon>ecological metagenomes</taxon>
    </lineage>
</organism>
<dbReference type="AlphaFoldDB" id="A0A645DDF9"/>